<evidence type="ECO:0000313" key="2">
    <source>
        <dbReference type="EMBL" id="MDH2052530.1"/>
    </source>
</evidence>
<feature type="transmembrane region" description="Helical" evidence="1">
    <location>
        <begin position="32"/>
        <end position="58"/>
    </location>
</feature>
<organism evidence="2 3">
    <name type="scientific">Achromobacter marplatensis</name>
    <dbReference type="NCBI Taxonomy" id="470868"/>
    <lineage>
        <taxon>Bacteria</taxon>
        <taxon>Pseudomonadati</taxon>
        <taxon>Pseudomonadota</taxon>
        <taxon>Betaproteobacteria</taxon>
        <taxon>Burkholderiales</taxon>
        <taxon>Alcaligenaceae</taxon>
        <taxon>Achromobacter</taxon>
    </lineage>
</organism>
<evidence type="ECO:0000313" key="3">
    <source>
        <dbReference type="Proteomes" id="UP001161276"/>
    </source>
</evidence>
<evidence type="ECO:0000256" key="1">
    <source>
        <dbReference type="SAM" id="Phobius"/>
    </source>
</evidence>
<sequence>MKILQAVWKATEVERYGFREWWTNGSGGELRFIGWGLLVIGMPVVLIGLVAFFVYAIFR</sequence>
<proteinExistence type="predicted"/>
<protein>
    <submittedName>
        <fullName evidence="2">Uncharacterized protein</fullName>
    </submittedName>
</protein>
<comment type="caution">
    <text evidence="2">The sequence shown here is derived from an EMBL/GenBank/DDBJ whole genome shotgun (WGS) entry which is preliminary data.</text>
</comment>
<dbReference type="RefSeq" id="WP_280028023.1">
    <property type="nucleotide sequence ID" value="NZ_JAOCKG010000008.1"/>
</dbReference>
<keyword evidence="1" id="KW-0812">Transmembrane</keyword>
<dbReference type="Proteomes" id="UP001161276">
    <property type="component" value="Unassembled WGS sequence"/>
</dbReference>
<keyword evidence="1" id="KW-1133">Transmembrane helix</keyword>
<gene>
    <name evidence="2" type="ORF">N5K24_19155</name>
</gene>
<reference evidence="2" key="1">
    <citation type="submission" date="2022-09" db="EMBL/GenBank/DDBJ databases">
        <title>Intensive care unit water sources are persistently colonized with multi-drug resistant bacteria and are the site of extensive horizontal gene transfer of antibiotic resistance genes.</title>
        <authorList>
            <person name="Diorio-Toth L."/>
        </authorList>
    </citation>
    <scope>NUCLEOTIDE SEQUENCE</scope>
    <source>
        <strain evidence="2">GD03676</strain>
    </source>
</reference>
<accession>A0AA42WC97</accession>
<name>A0AA42WC97_9BURK</name>
<dbReference type="AlphaFoldDB" id="A0AA42WC97"/>
<dbReference type="EMBL" id="JAOCKG010000008">
    <property type="protein sequence ID" value="MDH2052530.1"/>
    <property type="molecule type" value="Genomic_DNA"/>
</dbReference>
<keyword evidence="1" id="KW-0472">Membrane</keyword>